<proteinExistence type="predicted"/>
<feature type="compositionally biased region" description="Low complexity" evidence="2">
    <location>
        <begin position="26"/>
        <end position="47"/>
    </location>
</feature>
<evidence type="ECO:0000256" key="2">
    <source>
        <dbReference type="SAM" id="MobiDB-lite"/>
    </source>
</evidence>
<evidence type="ECO:0000256" key="1">
    <source>
        <dbReference type="SAM" id="Coils"/>
    </source>
</evidence>
<dbReference type="EMBL" id="WHWC01000005">
    <property type="protein sequence ID" value="KAG8381972.1"/>
    <property type="molecule type" value="Genomic_DNA"/>
</dbReference>
<feature type="region of interest" description="Disordered" evidence="2">
    <location>
        <begin position="1"/>
        <end position="146"/>
    </location>
</feature>
<evidence type="ECO:0000313" key="3">
    <source>
        <dbReference type="EMBL" id="KAG8381972.1"/>
    </source>
</evidence>
<keyword evidence="4" id="KW-1185">Reference proteome</keyword>
<comment type="caution">
    <text evidence="3">The sequence shown here is derived from an EMBL/GenBank/DDBJ whole genome shotgun (WGS) entry which is preliminary data.</text>
</comment>
<accession>A0AAV6XMY8</accession>
<evidence type="ECO:0000313" key="4">
    <source>
        <dbReference type="Proteomes" id="UP000826271"/>
    </source>
</evidence>
<reference evidence="3" key="1">
    <citation type="submission" date="2019-10" db="EMBL/GenBank/DDBJ databases">
        <authorList>
            <person name="Zhang R."/>
            <person name="Pan Y."/>
            <person name="Wang J."/>
            <person name="Ma R."/>
            <person name="Yu S."/>
        </authorList>
    </citation>
    <scope>NUCLEOTIDE SEQUENCE</scope>
    <source>
        <strain evidence="3">LA-IB0</strain>
        <tissue evidence="3">Leaf</tissue>
    </source>
</reference>
<feature type="compositionally biased region" description="Polar residues" evidence="2">
    <location>
        <begin position="69"/>
        <end position="78"/>
    </location>
</feature>
<protein>
    <submittedName>
        <fullName evidence="3">Uncharacterized protein</fullName>
    </submittedName>
</protein>
<dbReference type="Gene3D" id="1.10.287.1490">
    <property type="match status" value="1"/>
</dbReference>
<feature type="coiled-coil region" evidence="1">
    <location>
        <begin position="457"/>
        <end position="610"/>
    </location>
</feature>
<keyword evidence="1" id="KW-0175">Coiled coil</keyword>
<name>A0AAV6XMY8_9LAMI</name>
<gene>
    <name evidence="3" type="ORF">BUALT_Bualt05G0028100</name>
</gene>
<sequence length="618" mass="67920">MDKNKNRTDLLAAGRKKLQQFRQKNSKGNNSKSSGKSGKSGRDASAGADDEAAVTPQNAVDGAIHDTVANDSVATTDELSGKAGIVETATPAGTAHIPIEDSGEDDTKSAQSVDEEVLHKGGSSSLLHEDGKHNVPGTSDPMIPKERFADSSIPLPLTVDFSSQLERQLGEEQVTDVGTMQEVGSSSGYQIDKVGLKQLVEDLSIYSNEFVETAGDDKITDSGNALTEEATHIATQVSEPNDASLSGFVTNDADEAQERNDHSVGTCTLPEPVEVLAVSVEVAGQEREGLSSGSTNEVKKDMLDESSGYGVDNNEDTRASFVVIDAERSLELKIDDTETSLGCKQVDLSSGLDGSLIKLSQLAEILRILDEEEFRFLFMSRESSLDKYRDTHKMKNDESIDHESFERLKEQLYVASFSKDASHLMLSEHQKLIDEISEANASSIEVQRKNEVFAEEIAQCRYELQEVLSQREELQKQLRFSKAELESFAAKVDELQNKLEMTQGDMSSLSSELFDSRNSVEALQSENEKLNGSLKMISEEKRTLLEENQNIVHENEKFTGELAQCKASLDSLQKDIVVLTENLNLLGDERMRLEEEKDALICENTKLLADLAEHIRVQ</sequence>
<dbReference type="AlphaFoldDB" id="A0AAV6XMY8"/>
<dbReference type="Proteomes" id="UP000826271">
    <property type="component" value="Unassembled WGS sequence"/>
</dbReference>
<organism evidence="3 4">
    <name type="scientific">Buddleja alternifolia</name>
    <dbReference type="NCBI Taxonomy" id="168488"/>
    <lineage>
        <taxon>Eukaryota</taxon>
        <taxon>Viridiplantae</taxon>
        <taxon>Streptophyta</taxon>
        <taxon>Embryophyta</taxon>
        <taxon>Tracheophyta</taxon>
        <taxon>Spermatophyta</taxon>
        <taxon>Magnoliopsida</taxon>
        <taxon>eudicotyledons</taxon>
        <taxon>Gunneridae</taxon>
        <taxon>Pentapetalae</taxon>
        <taxon>asterids</taxon>
        <taxon>lamiids</taxon>
        <taxon>Lamiales</taxon>
        <taxon>Scrophulariaceae</taxon>
        <taxon>Buddlejeae</taxon>
        <taxon>Buddleja</taxon>
    </lineage>
</organism>